<dbReference type="PRINTS" id="PR00248">
    <property type="entry name" value="GPCRMGR"/>
</dbReference>
<dbReference type="Pfam" id="PF00003">
    <property type="entry name" value="7tm_3"/>
    <property type="match status" value="1"/>
</dbReference>
<feature type="transmembrane region" description="Helical" evidence="7">
    <location>
        <begin position="778"/>
        <end position="801"/>
    </location>
</feature>
<organism evidence="10 11">
    <name type="scientific">Octopus sinensis</name>
    <name type="common">East Asian common octopus</name>
    <dbReference type="NCBI Taxonomy" id="2607531"/>
    <lineage>
        <taxon>Eukaryota</taxon>
        <taxon>Metazoa</taxon>
        <taxon>Spiralia</taxon>
        <taxon>Lophotrochozoa</taxon>
        <taxon>Mollusca</taxon>
        <taxon>Cephalopoda</taxon>
        <taxon>Coleoidea</taxon>
        <taxon>Octopodiformes</taxon>
        <taxon>Octopoda</taxon>
        <taxon>Incirrata</taxon>
        <taxon>Octopodidae</taxon>
        <taxon>Octopus</taxon>
    </lineage>
</organism>
<dbReference type="KEGG" id="osn:115227451"/>
<evidence type="ECO:0000256" key="6">
    <source>
        <dbReference type="ARBA" id="ARBA00023180"/>
    </source>
</evidence>
<feature type="transmembrane region" description="Helical" evidence="7">
    <location>
        <begin position="533"/>
        <end position="560"/>
    </location>
</feature>
<feature type="transmembrane region" description="Helical" evidence="7">
    <location>
        <begin position="647"/>
        <end position="670"/>
    </location>
</feature>
<dbReference type="RefSeq" id="XP_029654140.2">
    <property type="nucleotide sequence ID" value="XM_029798280.2"/>
</dbReference>
<evidence type="ECO:0000256" key="5">
    <source>
        <dbReference type="ARBA" id="ARBA00023170"/>
    </source>
</evidence>
<evidence type="ECO:0000256" key="4">
    <source>
        <dbReference type="ARBA" id="ARBA00023136"/>
    </source>
</evidence>
<dbReference type="InterPro" id="IPR028082">
    <property type="entry name" value="Peripla_BP_I"/>
</dbReference>
<dbReference type="PANTHER" id="PTHR24060">
    <property type="entry name" value="METABOTROPIC GLUTAMATE RECEPTOR"/>
    <property type="match status" value="1"/>
</dbReference>
<name>A0A6P7TW58_9MOLL</name>
<feature type="chain" id="PRO_5028920567" evidence="8">
    <location>
        <begin position="29"/>
        <end position="860"/>
    </location>
</feature>
<evidence type="ECO:0000256" key="2">
    <source>
        <dbReference type="ARBA" id="ARBA00022692"/>
    </source>
</evidence>
<dbReference type="Gene3D" id="3.40.50.2300">
    <property type="match status" value="2"/>
</dbReference>
<dbReference type="InterPro" id="IPR001828">
    <property type="entry name" value="ANF_lig-bd_rcpt"/>
</dbReference>
<keyword evidence="5" id="KW-0675">Receptor</keyword>
<feature type="transmembrane region" description="Helical" evidence="7">
    <location>
        <begin position="572"/>
        <end position="593"/>
    </location>
</feature>
<evidence type="ECO:0000313" key="10">
    <source>
        <dbReference type="Proteomes" id="UP000515154"/>
    </source>
</evidence>
<dbReference type="InterPro" id="IPR017978">
    <property type="entry name" value="GPCR_3_C"/>
</dbReference>
<feature type="transmembrane region" description="Helical" evidence="7">
    <location>
        <begin position="715"/>
        <end position="734"/>
    </location>
</feature>
<evidence type="ECO:0000313" key="11">
    <source>
        <dbReference type="RefSeq" id="XP_029654140.2"/>
    </source>
</evidence>
<evidence type="ECO:0000259" key="9">
    <source>
        <dbReference type="PROSITE" id="PS50259"/>
    </source>
</evidence>
<dbReference type="AlphaFoldDB" id="A0A6P7TW58"/>
<dbReference type="GO" id="GO:0016020">
    <property type="term" value="C:membrane"/>
    <property type="evidence" value="ECO:0007669"/>
    <property type="project" value="UniProtKB-SubCell"/>
</dbReference>
<feature type="transmembrane region" description="Helical" evidence="7">
    <location>
        <begin position="746"/>
        <end position="766"/>
    </location>
</feature>
<evidence type="ECO:0000256" key="3">
    <source>
        <dbReference type="ARBA" id="ARBA00022989"/>
    </source>
</evidence>
<keyword evidence="2 7" id="KW-0812">Transmembrane</keyword>
<reference evidence="11" key="1">
    <citation type="submission" date="2025-08" db="UniProtKB">
        <authorList>
            <consortium name="RefSeq"/>
        </authorList>
    </citation>
    <scope>IDENTIFICATION</scope>
</reference>
<keyword evidence="4 7" id="KW-0472">Membrane</keyword>
<comment type="subcellular location">
    <subcellularLocation>
        <location evidence="1">Membrane</location>
        <topology evidence="1">Multi-pass membrane protein</topology>
    </subcellularLocation>
</comment>
<keyword evidence="6" id="KW-0325">Glycoprotein</keyword>
<feature type="signal peptide" evidence="8">
    <location>
        <begin position="1"/>
        <end position="28"/>
    </location>
</feature>
<evidence type="ECO:0000256" key="8">
    <source>
        <dbReference type="SAM" id="SignalP"/>
    </source>
</evidence>
<proteinExistence type="predicted"/>
<dbReference type="GO" id="GO:0004930">
    <property type="term" value="F:G protein-coupled receptor activity"/>
    <property type="evidence" value="ECO:0007669"/>
    <property type="project" value="InterPro"/>
</dbReference>
<gene>
    <name evidence="11" type="primary">LOC115227451</name>
</gene>
<sequence length="860" mass="95685">MWDPSHLLIFLTMLCLVFVPQQQYSVEAIKLCSDKTPMFSVRNPIPDKFYYIGSVFTLHDVGVKLDQCGKVLQRGLQLSEAFLWYLDKHPVLGSEIKTGGLVFDTCSDSSLVTQQVVSFETEQINCMSQYNEQISPDSLLVYVGADRLTDTVALASSLKRTDKSIISPIGNTKLPAKYPYFFQGAPRYKNSSEVLVDLLKDNNIHYVIVLYQNEEFWINRSKEFIKQANASKICSVYNASVSISASNYDTVFQQLQVRRKTSYVVIIADDNVISSVLMAANQKSIQLNSFVFFAIGLTVHDHNFVNIKSVIVIPTVAASEINTRANNFHNYYKQIAASGPPVDKTWITDYCVEKNKPNCSDVFTEEKLDPTVPFLFLSLHSIMTAIHELTKTTKYFSKGTKEAIQQEIATVSLNVDGATQNVFDSEKYLHSSFVKYKLKITNVSSLAEYTNGKKLDILNSVSECPSNPCVECGQKAPVVPPVTVTSATASTTKRPATTPIAFMLVPRVDFQTGFMGAIATRSSEEYGVRDQKWIIPLGVLASLGVLAVIVFEIYILYKLLGTKLGRQWRTMWLGQLLLLGVLLCYLTLFAFLPTPTDITCGITRFGVGFSYAVVFSVMLVKLMVILTSKTSEEAYQTEGMASNYLRGTYQILMFFFALGIQLVIDIQWLITIPPKAVPVTDVTDGKVWICNHYTWSTGAGPDKSMEFSRNEFENHLLTLVYVMFLILLTTGVSMKAHGIVTNHRESIFIGLSAGLSIPLWIAWGLIGGLNRTSPFASQFGDACIAFGLFLNATLILFAMFLPKVRQLVNMGLEGVYLEDDRDTAYAESVISYKTAIRSNIGPFMNGGGSIYNGSVRDPSK</sequence>
<dbReference type="CDD" id="cd13953">
    <property type="entry name" value="7tm_classC_mGluR-like"/>
    <property type="match status" value="1"/>
</dbReference>
<dbReference type="Proteomes" id="UP000515154">
    <property type="component" value="Unplaced"/>
</dbReference>
<dbReference type="InterPro" id="IPR050726">
    <property type="entry name" value="mGluR"/>
</dbReference>
<dbReference type="SUPFAM" id="SSF53822">
    <property type="entry name" value="Periplasmic binding protein-like I"/>
    <property type="match status" value="1"/>
</dbReference>
<evidence type="ECO:0000256" key="7">
    <source>
        <dbReference type="SAM" id="Phobius"/>
    </source>
</evidence>
<feature type="domain" description="G-protein coupled receptors family 3 profile" evidence="9">
    <location>
        <begin position="573"/>
        <end position="808"/>
    </location>
</feature>
<dbReference type="Pfam" id="PF01094">
    <property type="entry name" value="ANF_receptor"/>
    <property type="match status" value="1"/>
</dbReference>
<keyword evidence="3 7" id="KW-1133">Transmembrane helix</keyword>
<feature type="transmembrane region" description="Helical" evidence="7">
    <location>
        <begin position="605"/>
        <end position="626"/>
    </location>
</feature>
<accession>A0A6P7TW58</accession>
<keyword evidence="8" id="KW-0732">Signal</keyword>
<evidence type="ECO:0000256" key="1">
    <source>
        <dbReference type="ARBA" id="ARBA00004141"/>
    </source>
</evidence>
<protein>
    <submittedName>
        <fullName evidence="11">Uncharacterized protein LOC115227451</fullName>
    </submittedName>
</protein>
<dbReference type="InterPro" id="IPR000337">
    <property type="entry name" value="GPCR_3"/>
</dbReference>
<keyword evidence="10" id="KW-1185">Reference proteome</keyword>
<dbReference type="PROSITE" id="PS50259">
    <property type="entry name" value="G_PROTEIN_RECEP_F3_4"/>
    <property type="match status" value="1"/>
</dbReference>